<dbReference type="Gene3D" id="2.130.10.30">
    <property type="entry name" value="Regulator of chromosome condensation 1/beta-lactamase-inhibitor protein II"/>
    <property type="match status" value="1"/>
</dbReference>
<accession>A0AA35NBX8</accession>
<sequence length="585" mass="67350">MSFRFLKRTHQCLPRLNWLMPIRRYAKQPQYDEADIFAENINHGAYKAKKRLSKEHFQWPEKSPDQISKESELQWERMAKLSAVGQGILILFVVGGLGTAYLRWPELKSWWLVKMNGGRINAVQEQNGQDSLEKLIRQKAKHLLREIPQVPTFQLGIDHPGVYIWGRCHSKDSLFPIRVPNLDNRKFRDILLAPSDDFNTNFALDEKGDLISWDDLGQTKTLLPDQDLTSMRYSSDYLYALNKKGEILVIPIRTPNLIASKLSSRRSKLLPWKTRQIYAWKLPTSQVFNGKKGENRVVQFDTGNHHLVLLSNLGKAYSCATGNDQKQAQVSRGQFGMPTLSQFDEFPPNNELFEIELLNKFKYEGDDVVHRREIKKIACGSYHTLAIDQHGEIYAFGWNRFGQLALPISYNLEYVSFPRSVMHAFKPHFPGMTNWKCVDIHCDDETSFVTIRQPKSSSKSDYHYFAFGNGLFGELGNNTFKNSQYDPIKIKVDDKRLKNWSCGSHCVFSETEQENEVLAWGNNDHGQLGIGKKTVKYAKPMNIPEVLKPGQDTTDLESIYNSSLHLAKHQRVITNGIKSCIYWQV</sequence>
<dbReference type="GeneID" id="80919864"/>
<protein>
    <submittedName>
        <fullName evidence="3">Uncharacterized protein</fullName>
    </submittedName>
</protein>
<dbReference type="Pfam" id="PF13540">
    <property type="entry name" value="RCC1_2"/>
    <property type="match status" value="1"/>
</dbReference>
<gene>
    <name evidence="3" type="primary">SMKI12G1480</name>
    <name evidence="3" type="ORF">SMKI_12G1480</name>
</gene>
<dbReference type="Pfam" id="PF00415">
    <property type="entry name" value="RCC1"/>
    <property type="match status" value="1"/>
</dbReference>
<dbReference type="Proteomes" id="UP001161438">
    <property type="component" value="Chromosome 12"/>
</dbReference>
<evidence type="ECO:0000256" key="1">
    <source>
        <dbReference type="PROSITE-ProRule" id="PRU00235"/>
    </source>
</evidence>
<evidence type="ECO:0000256" key="2">
    <source>
        <dbReference type="SAM" id="Phobius"/>
    </source>
</evidence>
<dbReference type="PROSITE" id="PS00626">
    <property type="entry name" value="RCC1_2"/>
    <property type="match status" value="1"/>
</dbReference>
<dbReference type="EMBL" id="OX365768">
    <property type="protein sequence ID" value="CAI4035010.1"/>
    <property type="molecule type" value="Genomic_DNA"/>
</dbReference>
<keyword evidence="4" id="KW-1185">Reference proteome</keyword>
<evidence type="ECO:0000313" key="4">
    <source>
        <dbReference type="Proteomes" id="UP001161438"/>
    </source>
</evidence>
<dbReference type="PROSITE" id="PS50012">
    <property type="entry name" value="RCC1_3"/>
    <property type="match status" value="1"/>
</dbReference>
<name>A0AA35NBX8_SACMI</name>
<reference evidence="3" key="1">
    <citation type="submission" date="2022-10" db="EMBL/GenBank/DDBJ databases">
        <authorList>
            <person name="Byrne P K."/>
        </authorList>
    </citation>
    <scope>NUCLEOTIDE SEQUENCE</scope>
    <source>
        <strain evidence="3">IFO1815</strain>
    </source>
</reference>
<keyword evidence="2" id="KW-0472">Membrane</keyword>
<feature type="repeat" description="RCC1" evidence="1">
    <location>
        <begin position="515"/>
        <end position="569"/>
    </location>
</feature>
<organism evidence="3 4">
    <name type="scientific">Saccharomyces mikatae IFO 1815</name>
    <dbReference type="NCBI Taxonomy" id="226126"/>
    <lineage>
        <taxon>Eukaryota</taxon>
        <taxon>Fungi</taxon>
        <taxon>Dikarya</taxon>
        <taxon>Ascomycota</taxon>
        <taxon>Saccharomycotina</taxon>
        <taxon>Saccharomycetes</taxon>
        <taxon>Saccharomycetales</taxon>
        <taxon>Saccharomycetaceae</taxon>
        <taxon>Saccharomyces</taxon>
    </lineage>
</organism>
<keyword evidence="2" id="KW-1133">Transmembrane helix</keyword>
<dbReference type="AlphaFoldDB" id="A0AA35NBX8"/>
<feature type="transmembrane region" description="Helical" evidence="2">
    <location>
        <begin position="83"/>
        <end position="104"/>
    </location>
</feature>
<dbReference type="RefSeq" id="XP_056078130.1">
    <property type="nucleotide sequence ID" value="XM_056224187.1"/>
</dbReference>
<proteinExistence type="predicted"/>
<dbReference type="GO" id="GO:0005743">
    <property type="term" value="C:mitochondrial inner membrane"/>
    <property type="evidence" value="ECO:0007669"/>
    <property type="project" value="TreeGrafter"/>
</dbReference>
<dbReference type="InterPro" id="IPR000408">
    <property type="entry name" value="Reg_chr_condens"/>
</dbReference>
<dbReference type="InterPro" id="IPR053245">
    <property type="entry name" value="MitoProcess-Associated"/>
</dbReference>
<dbReference type="PANTHER" id="PTHR47563">
    <property type="entry name" value="PROTEIN FMP25, MITOCHONDRIAL"/>
    <property type="match status" value="1"/>
</dbReference>
<dbReference type="SUPFAM" id="SSF50985">
    <property type="entry name" value="RCC1/BLIP-II"/>
    <property type="match status" value="1"/>
</dbReference>
<keyword evidence="2" id="KW-0812">Transmembrane</keyword>
<dbReference type="PANTHER" id="PTHR47563:SF1">
    <property type="entry name" value="PROTEIN FMP25, MITOCHONDRIAL"/>
    <property type="match status" value="1"/>
</dbReference>
<evidence type="ECO:0000313" key="3">
    <source>
        <dbReference type="EMBL" id="CAI4035010.1"/>
    </source>
</evidence>
<dbReference type="InterPro" id="IPR009091">
    <property type="entry name" value="RCC1/BLIP-II"/>
</dbReference>
<dbReference type="GO" id="GO:0034551">
    <property type="term" value="P:mitochondrial respiratory chain complex III assembly"/>
    <property type="evidence" value="ECO:0007669"/>
    <property type="project" value="TreeGrafter"/>
</dbReference>